<dbReference type="RefSeq" id="WP_111490558.1">
    <property type="nucleotide sequence ID" value="NZ_CP031264.1"/>
</dbReference>
<protein>
    <recommendedName>
        <fullName evidence="7">Glycerol operon regulatory protein</fullName>
    </recommendedName>
</protein>
<dbReference type="PROSITE" id="PS51078">
    <property type="entry name" value="ICLR_ED"/>
    <property type="match status" value="1"/>
</dbReference>
<proteinExistence type="predicted"/>
<dbReference type="InterPro" id="IPR036390">
    <property type="entry name" value="WH_DNA-bd_sf"/>
</dbReference>
<dbReference type="PANTHER" id="PTHR30136:SF24">
    <property type="entry name" value="HTH-TYPE TRANSCRIPTIONAL REPRESSOR ALLR"/>
    <property type="match status" value="1"/>
</dbReference>
<feature type="domain" description="HTH iclR-type" evidence="8">
    <location>
        <begin position="19"/>
        <end position="80"/>
    </location>
</feature>
<keyword evidence="1" id="KW-0319">Glycerol metabolism</keyword>
<evidence type="ECO:0000313" key="11">
    <source>
        <dbReference type="Proteomes" id="UP000249340"/>
    </source>
</evidence>
<comment type="function">
    <text evidence="6">May be an activator protein for the gylABX operon.</text>
</comment>
<evidence type="ECO:0000259" key="9">
    <source>
        <dbReference type="PROSITE" id="PS51078"/>
    </source>
</evidence>
<dbReference type="FunFam" id="1.10.10.10:FF:000056">
    <property type="entry name" value="IclR family transcriptional regulator"/>
    <property type="match status" value="1"/>
</dbReference>
<evidence type="ECO:0000256" key="2">
    <source>
        <dbReference type="ARBA" id="ARBA00023015"/>
    </source>
</evidence>
<dbReference type="EMBL" id="CP031264">
    <property type="protein sequence ID" value="AXI76235.1"/>
    <property type="molecule type" value="Genomic_DNA"/>
</dbReference>
<keyword evidence="2" id="KW-0805">Transcription regulation</keyword>
<sequence>MRNAHTTEQPSPARSGGGVQSIERAFDLLEALADSGGSVGLSGLAQRSGLPLPTIHRLIRTLVDLGYVRQEQSRQYVLGPRLIRLGESAGRLLSTWAMPHLAGLVEQLGETANLAMLDGDQVVYVAQVPGRHAMRMFTEVGRRVSPHCTAVGKALLADAPEAEVLALLKRTGMAQHTEHTITDPQTFLGQLGRVREHGYALDDGEHEIGVRCVAARVPDAPSTIAFSISGPAPRMTQELIDRAVPLLSGAAEALSAALRADQPDQSGATGR</sequence>
<dbReference type="KEGG" id="stri:C7M71_000845"/>
<dbReference type="InterPro" id="IPR005471">
    <property type="entry name" value="Tscrpt_reg_IclR_N"/>
</dbReference>
<evidence type="ECO:0000256" key="5">
    <source>
        <dbReference type="ARBA" id="ARBA00023163"/>
    </source>
</evidence>
<dbReference type="GO" id="GO:0003677">
    <property type="term" value="F:DNA binding"/>
    <property type="evidence" value="ECO:0007669"/>
    <property type="project" value="UniProtKB-KW"/>
</dbReference>
<dbReference type="GO" id="GO:0045892">
    <property type="term" value="P:negative regulation of DNA-templated transcription"/>
    <property type="evidence" value="ECO:0007669"/>
    <property type="project" value="TreeGrafter"/>
</dbReference>
<dbReference type="Proteomes" id="UP000249340">
    <property type="component" value="Chromosome"/>
</dbReference>
<dbReference type="PANTHER" id="PTHR30136">
    <property type="entry name" value="HELIX-TURN-HELIX TRANSCRIPTIONAL REGULATOR, ICLR FAMILY"/>
    <property type="match status" value="1"/>
</dbReference>
<reference evidence="11" key="1">
    <citation type="submission" date="2018-07" db="EMBL/GenBank/DDBJ databases">
        <title>Streptacidiphilus bronchialis DSM 106435 chromosome.</title>
        <authorList>
            <person name="Batra D."/>
            <person name="Gulvik C.A."/>
        </authorList>
    </citation>
    <scope>NUCLEOTIDE SEQUENCE [LARGE SCALE GENOMIC DNA]</scope>
    <source>
        <strain evidence="11">DSM 106435</strain>
    </source>
</reference>
<dbReference type="SUPFAM" id="SSF46785">
    <property type="entry name" value="Winged helix' DNA-binding domain"/>
    <property type="match status" value="1"/>
</dbReference>
<dbReference type="InterPro" id="IPR050707">
    <property type="entry name" value="HTH_MetabolicPath_Reg"/>
</dbReference>
<evidence type="ECO:0000259" key="8">
    <source>
        <dbReference type="PROSITE" id="PS51077"/>
    </source>
</evidence>
<evidence type="ECO:0000256" key="6">
    <source>
        <dbReference type="ARBA" id="ARBA00058938"/>
    </source>
</evidence>
<dbReference type="GO" id="GO:0006071">
    <property type="term" value="P:glycerol metabolic process"/>
    <property type="evidence" value="ECO:0007669"/>
    <property type="project" value="UniProtKB-KW"/>
</dbReference>
<dbReference type="Pfam" id="PF01614">
    <property type="entry name" value="IclR_C"/>
    <property type="match status" value="1"/>
</dbReference>
<accession>A0A345SR80</accession>
<evidence type="ECO:0000313" key="10">
    <source>
        <dbReference type="EMBL" id="AXI76235.1"/>
    </source>
</evidence>
<name>A0A345SR80_9ACTN</name>
<evidence type="ECO:0000256" key="4">
    <source>
        <dbReference type="ARBA" id="ARBA00023159"/>
    </source>
</evidence>
<evidence type="ECO:0000256" key="7">
    <source>
        <dbReference type="ARBA" id="ARBA00070406"/>
    </source>
</evidence>
<keyword evidence="4" id="KW-0010">Activator</keyword>
<dbReference type="GO" id="GO:0003700">
    <property type="term" value="F:DNA-binding transcription factor activity"/>
    <property type="evidence" value="ECO:0007669"/>
    <property type="project" value="TreeGrafter"/>
</dbReference>
<evidence type="ECO:0000256" key="3">
    <source>
        <dbReference type="ARBA" id="ARBA00023125"/>
    </source>
</evidence>
<gene>
    <name evidence="10" type="ORF">C7M71_000845</name>
</gene>
<feature type="domain" description="IclR-ED" evidence="9">
    <location>
        <begin position="81"/>
        <end position="260"/>
    </location>
</feature>
<dbReference type="Gene3D" id="1.10.10.10">
    <property type="entry name" value="Winged helix-like DNA-binding domain superfamily/Winged helix DNA-binding domain"/>
    <property type="match status" value="1"/>
</dbReference>
<keyword evidence="5" id="KW-0804">Transcription</keyword>
<dbReference type="Pfam" id="PF09339">
    <property type="entry name" value="HTH_IclR"/>
    <property type="match status" value="1"/>
</dbReference>
<dbReference type="InterPro" id="IPR036388">
    <property type="entry name" value="WH-like_DNA-bd_sf"/>
</dbReference>
<dbReference type="AlphaFoldDB" id="A0A345SR80"/>
<evidence type="ECO:0000256" key="1">
    <source>
        <dbReference type="ARBA" id="ARBA00022798"/>
    </source>
</evidence>
<dbReference type="OrthoDB" id="8479143at2"/>
<dbReference type="PROSITE" id="PS51077">
    <property type="entry name" value="HTH_ICLR"/>
    <property type="match status" value="1"/>
</dbReference>
<organism evidence="10 11">
    <name type="scientific">Peterkaempfera bronchialis</name>
    <dbReference type="NCBI Taxonomy" id="2126346"/>
    <lineage>
        <taxon>Bacteria</taxon>
        <taxon>Bacillati</taxon>
        <taxon>Actinomycetota</taxon>
        <taxon>Actinomycetes</taxon>
        <taxon>Kitasatosporales</taxon>
        <taxon>Streptomycetaceae</taxon>
        <taxon>Peterkaempfera</taxon>
    </lineage>
</organism>
<dbReference type="InterPro" id="IPR029016">
    <property type="entry name" value="GAF-like_dom_sf"/>
</dbReference>
<dbReference type="InterPro" id="IPR014757">
    <property type="entry name" value="Tscrpt_reg_IclR_C"/>
</dbReference>
<dbReference type="Gene3D" id="3.30.450.40">
    <property type="match status" value="1"/>
</dbReference>
<dbReference type="SMART" id="SM00346">
    <property type="entry name" value="HTH_ICLR"/>
    <property type="match status" value="1"/>
</dbReference>
<keyword evidence="3" id="KW-0238">DNA-binding</keyword>
<keyword evidence="11" id="KW-1185">Reference proteome</keyword>
<dbReference type="SUPFAM" id="SSF55781">
    <property type="entry name" value="GAF domain-like"/>
    <property type="match status" value="1"/>
</dbReference>